<evidence type="ECO:0000256" key="3">
    <source>
        <dbReference type="ARBA" id="ARBA00022723"/>
    </source>
</evidence>
<comment type="subunit">
    <text evidence="2">Homotetramer.</text>
</comment>
<dbReference type="PANTHER" id="PTHR21366">
    <property type="entry name" value="GLYOXALASE FAMILY PROTEIN"/>
    <property type="match status" value="1"/>
</dbReference>
<dbReference type="RefSeq" id="WP_124765062.1">
    <property type="nucleotide sequence ID" value="NZ_JAFBDY010000012.1"/>
</dbReference>
<evidence type="ECO:0000256" key="5">
    <source>
        <dbReference type="ARBA" id="ARBA00022797"/>
    </source>
</evidence>
<dbReference type="Gene3D" id="3.10.180.10">
    <property type="entry name" value="2,3-Dihydroxybiphenyl 1,2-Dioxygenase, domain 1"/>
    <property type="match status" value="2"/>
</dbReference>
<keyword evidence="5" id="KW-0058">Aromatic hydrocarbons catabolism</keyword>
<dbReference type="Proteomes" id="UP000274033">
    <property type="component" value="Unassembled WGS sequence"/>
</dbReference>
<name>A0A3N9UDA9_9BACI</name>
<protein>
    <submittedName>
        <fullName evidence="9">2,3-dihydroxybiphenyl 1,2-dioxygenase</fullName>
    </submittedName>
</protein>
<dbReference type="AlphaFoldDB" id="A0A3N9UDA9"/>
<comment type="caution">
    <text evidence="9">The sequence shown here is derived from an EMBL/GenBank/DDBJ whole genome shotgun (WGS) entry which is preliminary data.</text>
</comment>
<gene>
    <name evidence="9" type="ORF">EBB45_12140</name>
</gene>
<comment type="similarity">
    <text evidence="1">Belongs to the extradiol ring-cleavage dioxygenase family.</text>
</comment>
<evidence type="ECO:0000313" key="9">
    <source>
        <dbReference type="EMBL" id="RQW74343.1"/>
    </source>
</evidence>
<keyword evidence="6 9" id="KW-0223">Dioxygenase</keyword>
<evidence type="ECO:0000256" key="6">
    <source>
        <dbReference type="ARBA" id="ARBA00022964"/>
    </source>
</evidence>
<keyword evidence="4" id="KW-0677">Repeat</keyword>
<evidence type="ECO:0000256" key="7">
    <source>
        <dbReference type="ARBA" id="ARBA00023002"/>
    </source>
</evidence>
<dbReference type="Pfam" id="PF22247">
    <property type="entry name" value="Diox-like_N"/>
    <property type="match status" value="1"/>
</dbReference>
<evidence type="ECO:0000313" key="10">
    <source>
        <dbReference type="Proteomes" id="UP000274033"/>
    </source>
</evidence>
<dbReference type="SUPFAM" id="SSF54593">
    <property type="entry name" value="Glyoxalase/Bleomycin resistance protein/Dihydroxybiphenyl dioxygenase"/>
    <property type="match status" value="1"/>
</dbReference>
<dbReference type="InterPro" id="IPR004360">
    <property type="entry name" value="Glyas_Fos-R_dOase_dom"/>
</dbReference>
<dbReference type="GO" id="GO:0046872">
    <property type="term" value="F:metal ion binding"/>
    <property type="evidence" value="ECO:0007669"/>
    <property type="project" value="UniProtKB-KW"/>
</dbReference>
<keyword evidence="7" id="KW-0560">Oxidoreductase</keyword>
<evidence type="ECO:0000256" key="4">
    <source>
        <dbReference type="ARBA" id="ARBA00022737"/>
    </source>
</evidence>
<keyword evidence="10" id="KW-1185">Reference proteome</keyword>
<evidence type="ECO:0000259" key="8">
    <source>
        <dbReference type="PROSITE" id="PS51819"/>
    </source>
</evidence>
<dbReference type="OrthoDB" id="317332at2"/>
<dbReference type="PROSITE" id="PS51819">
    <property type="entry name" value="VOC"/>
    <property type="match status" value="2"/>
</dbReference>
<keyword evidence="3" id="KW-0479">Metal-binding</keyword>
<reference evidence="9 10" key="1">
    <citation type="journal article" date="2013" name="J. Microbiol.">
        <title>Lysinibacillus chungkukjangi sp. nov., isolated from Chungkukjang, Korean fermented soybean food.</title>
        <authorList>
            <person name="Kim S.J."/>
            <person name="Jang Y.H."/>
            <person name="Hamada M."/>
            <person name="Ahn J.H."/>
            <person name="Weon H.Y."/>
            <person name="Suzuki K."/>
            <person name="Whang K.S."/>
            <person name="Kwon S.W."/>
        </authorList>
    </citation>
    <scope>NUCLEOTIDE SEQUENCE [LARGE SCALE GENOMIC DNA]</scope>
    <source>
        <strain evidence="9 10">MCCC 1A12701</strain>
    </source>
</reference>
<evidence type="ECO:0000256" key="2">
    <source>
        <dbReference type="ARBA" id="ARBA00011881"/>
    </source>
</evidence>
<dbReference type="Pfam" id="PF00903">
    <property type="entry name" value="Glyoxalase"/>
    <property type="match status" value="1"/>
</dbReference>
<dbReference type="InterPro" id="IPR050383">
    <property type="entry name" value="GlyoxalaseI/FosfomycinResist"/>
</dbReference>
<accession>A0A3N9UDA9</accession>
<proteinExistence type="inferred from homology"/>
<feature type="domain" description="VOC" evidence="8">
    <location>
        <begin position="8"/>
        <end position="122"/>
    </location>
</feature>
<dbReference type="GO" id="GO:0051213">
    <property type="term" value="F:dioxygenase activity"/>
    <property type="evidence" value="ECO:0007669"/>
    <property type="project" value="UniProtKB-KW"/>
</dbReference>
<dbReference type="EMBL" id="RRCT01000010">
    <property type="protein sequence ID" value="RQW74343.1"/>
    <property type="molecule type" value="Genomic_DNA"/>
</dbReference>
<dbReference type="InterPro" id="IPR054560">
    <property type="entry name" value="XylE-like_N"/>
</dbReference>
<feature type="domain" description="VOC" evidence="8">
    <location>
        <begin position="152"/>
        <end position="275"/>
    </location>
</feature>
<dbReference type="InterPro" id="IPR029068">
    <property type="entry name" value="Glyas_Bleomycin-R_OHBP_Dase"/>
</dbReference>
<sequence>MSKPELAKLGYVALVTPDIEKSLWFFKEVIGLEETEEVDGVHYLRAWGDFGHHSLSIEKGESGYVKHVGWRTKNPKDVLAFKTALEHEGVKVQHVEAGTTRGIGEAIRFQLPSGHSFELYYDVDKPEVAEHRRSVLKNQTYKSWAKGVSPRRFDHVNIHASENIKETYNFLLEQLGFKMREYLVDDDGNTIAGWMSVTPLVHDVAFIAKPSLPTKARLHHLSYWSDDTQDILRAADILKENGIQFIGPGKHGVSQAIYLYVMDPGSGARVELFTGGYLIFEPDWEPIEWTMEERSLSNTYWGDSVQDKELNNITIEAK</sequence>
<dbReference type="InterPro" id="IPR037523">
    <property type="entry name" value="VOC_core"/>
</dbReference>
<evidence type="ECO:0000256" key="1">
    <source>
        <dbReference type="ARBA" id="ARBA00008784"/>
    </source>
</evidence>
<organism evidence="9 10">
    <name type="scientific">Lysinibacillus composti</name>
    <dbReference type="NCBI Taxonomy" id="720633"/>
    <lineage>
        <taxon>Bacteria</taxon>
        <taxon>Bacillati</taxon>
        <taxon>Bacillota</taxon>
        <taxon>Bacilli</taxon>
        <taxon>Bacillales</taxon>
        <taxon>Bacillaceae</taxon>
        <taxon>Lysinibacillus</taxon>
    </lineage>
</organism>